<evidence type="ECO:0000256" key="2">
    <source>
        <dbReference type="SAM" id="SignalP"/>
    </source>
</evidence>
<evidence type="ECO:0000256" key="1">
    <source>
        <dbReference type="ARBA" id="ARBA00022801"/>
    </source>
</evidence>
<evidence type="ECO:0000313" key="5">
    <source>
        <dbReference type="Proteomes" id="UP000543030"/>
    </source>
</evidence>
<comment type="caution">
    <text evidence="4">The sequence shown here is derived from an EMBL/GenBank/DDBJ whole genome shotgun (WGS) entry which is preliminary data.</text>
</comment>
<dbReference type="Pfam" id="PF00839">
    <property type="entry name" value="Cys_rich_FGFR"/>
    <property type="match status" value="1"/>
</dbReference>
<organism evidence="4 5">
    <name type="scientific">Silvimonas terrae</name>
    <dbReference type="NCBI Taxonomy" id="300266"/>
    <lineage>
        <taxon>Bacteria</taxon>
        <taxon>Pseudomonadati</taxon>
        <taxon>Pseudomonadota</taxon>
        <taxon>Betaproteobacteria</taxon>
        <taxon>Neisseriales</taxon>
        <taxon>Chitinibacteraceae</taxon>
        <taxon>Silvimonas</taxon>
    </lineage>
</organism>
<dbReference type="InterPro" id="IPR029058">
    <property type="entry name" value="AB_hydrolase_fold"/>
</dbReference>
<feature type="chain" id="PRO_5032821025" evidence="2">
    <location>
        <begin position="20"/>
        <end position="340"/>
    </location>
</feature>
<gene>
    <name evidence="4" type="ORF">HNQ50_002972</name>
</gene>
<dbReference type="PANTHER" id="PTHR48081:SF33">
    <property type="entry name" value="KYNURENINE FORMAMIDASE"/>
    <property type="match status" value="1"/>
</dbReference>
<dbReference type="InterPro" id="IPR001893">
    <property type="entry name" value="Cys-rich_GLG1_repeat"/>
</dbReference>
<dbReference type="AlphaFoldDB" id="A0A840RJ94"/>
<keyword evidence="2" id="KW-0732">Signal</keyword>
<dbReference type="GO" id="GO:0016020">
    <property type="term" value="C:membrane"/>
    <property type="evidence" value="ECO:0007669"/>
    <property type="project" value="InterPro"/>
</dbReference>
<dbReference type="SUPFAM" id="SSF53474">
    <property type="entry name" value="alpha/beta-Hydrolases"/>
    <property type="match status" value="1"/>
</dbReference>
<evidence type="ECO:0000259" key="3">
    <source>
        <dbReference type="Pfam" id="PF20434"/>
    </source>
</evidence>
<feature type="signal peptide" evidence="2">
    <location>
        <begin position="1"/>
        <end position="19"/>
    </location>
</feature>
<reference evidence="4 5" key="1">
    <citation type="submission" date="2020-08" db="EMBL/GenBank/DDBJ databases">
        <title>Genomic Encyclopedia of Type Strains, Phase IV (KMG-IV): sequencing the most valuable type-strain genomes for metagenomic binning, comparative biology and taxonomic classification.</title>
        <authorList>
            <person name="Goeker M."/>
        </authorList>
    </citation>
    <scope>NUCLEOTIDE SEQUENCE [LARGE SCALE GENOMIC DNA]</scope>
    <source>
        <strain evidence="4 5">DSM 18233</strain>
    </source>
</reference>
<sequence length="340" mass="35744">MRSVIAGLSVWGLSVLLYAASDGTGLVQACSADYQNFCQGVKPGGGRVVACLRKNLAELTTNCRSMLHEMGPAEGDTPAIPVIAPVLPGSVLRDVSYGDDPAQQMDVYVPEHPDHAAIIFMAHGGGWEFGDKSAHNVVDQKTAYWGAHQAIFVSANYRMLPQAGPLDEAADLARAVAYVQAHALTWGGDPARVVLMGHSAGAHLVSLITADGAIAHAAGMQPWLGTVALDSAAMNVPAVMQTRHLPLYDRAFGADPAGWAAASPYQQLKARPVPMLLICSTERAVSCDSAEQMAAKIAQLGGKVTVKPLARTHMQINADVGENNEETATIATFLQTLGVS</sequence>
<feature type="domain" description="BD-FAE-like" evidence="3">
    <location>
        <begin position="105"/>
        <end position="210"/>
    </location>
</feature>
<proteinExistence type="predicted"/>
<keyword evidence="5" id="KW-1185">Reference proteome</keyword>
<dbReference type="Proteomes" id="UP000543030">
    <property type="component" value="Unassembled WGS sequence"/>
</dbReference>
<dbReference type="Pfam" id="PF20434">
    <property type="entry name" value="BD-FAE"/>
    <property type="match status" value="1"/>
</dbReference>
<dbReference type="InterPro" id="IPR050300">
    <property type="entry name" value="GDXG_lipolytic_enzyme"/>
</dbReference>
<dbReference type="InterPro" id="IPR049492">
    <property type="entry name" value="BD-FAE-like_dom"/>
</dbReference>
<keyword evidence="1" id="KW-0378">Hydrolase</keyword>
<evidence type="ECO:0000313" key="4">
    <source>
        <dbReference type="EMBL" id="MBB5192231.1"/>
    </source>
</evidence>
<accession>A0A840RJ94</accession>
<dbReference type="Gene3D" id="3.40.50.1820">
    <property type="entry name" value="alpha/beta hydrolase"/>
    <property type="match status" value="1"/>
</dbReference>
<dbReference type="GO" id="GO:0016787">
    <property type="term" value="F:hydrolase activity"/>
    <property type="evidence" value="ECO:0007669"/>
    <property type="project" value="UniProtKB-KW"/>
</dbReference>
<protein>
    <submittedName>
        <fullName evidence="4">Acetyl esterase/lipase</fullName>
    </submittedName>
</protein>
<name>A0A840RJ94_9NEIS</name>
<dbReference type="RefSeq" id="WP_184101919.1">
    <property type="nucleotide sequence ID" value="NZ_JACHHN010000006.1"/>
</dbReference>
<dbReference type="EMBL" id="JACHHN010000006">
    <property type="protein sequence ID" value="MBB5192231.1"/>
    <property type="molecule type" value="Genomic_DNA"/>
</dbReference>
<dbReference type="PANTHER" id="PTHR48081">
    <property type="entry name" value="AB HYDROLASE SUPERFAMILY PROTEIN C4A8.06C"/>
    <property type="match status" value="1"/>
</dbReference>